<dbReference type="AlphaFoldDB" id="A0A8H5D4N4"/>
<sequence length="199" mass="22912">MHRYLRQAVYEGIPFHFSLHSVTDLPSEWNDTFSYAHQRLLVLALDKTLWRQAVNEIFRVLKPGGWIELVEMDFQSYQIGVGPYSSKLQSLILKMFPEKGYLLNLAENLLSILKNGFVNIQVEMRQVRVGGGEEAMECGYKSKEMATFVRALKRDVMIGNGYGFVETEEEYEELVRGAEKEWNDHPCQGSLFVIVAQKP</sequence>
<evidence type="ECO:0000313" key="1">
    <source>
        <dbReference type="EMBL" id="KAF5353034.1"/>
    </source>
</evidence>
<comment type="caution">
    <text evidence="1">The sequence shown here is derived from an EMBL/GenBank/DDBJ whole genome shotgun (WGS) entry which is preliminary data.</text>
</comment>
<dbReference type="InterPro" id="IPR029063">
    <property type="entry name" value="SAM-dependent_MTases_sf"/>
</dbReference>
<dbReference type="Gene3D" id="3.40.50.150">
    <property type="entry name" value="Vaccinia Virus protein VP39"/>
    <property type="match status" value="1"/>
</dbReference>
<proteinExistence type="predicted"/>
<dbReference type="EMBL" id="JAACJN010000271">
    <property type="protein sequence ID" value="KAF5353034.1"/>
    <property type="molecule type" value="Genomic_DNA"/>
</dbReference>
<keyword evidence="2" id="KW-1185">Reference proteome</keyword>
<reference evidence="1 2" key="1">
    <citation type="journal article" date="2020" name="ISME J.">
        <title>Uncovering the hidden diversity of litter-decomposition mechanisms in mushroom-forming fungi.</title>
        <authorList>
            <person name="Floudas D."/>
            <person name="Bentzer J."/>
            <person name="Ahren D."/>
            <person name="Johansson T."/>
            <person name="Persson P."/>
            <person name="Tunlid A."/>
        </authorList>
    </citation>
    <scope>NUCLEOTIDE SEQUENCE [LARGE SCALE GENOMIC DNA]</scope>
    <source>
        <strain evidence="1 2">CBS 406.79</strain>
    </source>
</reference>
<evidence type="ECO:0008006" key="3">
    <source>
        <dbReference type="Google" id="ProtNLM"/>
    </source>
</evidence>
<organism evidence="1 2">
    <name type="scientific">Collybiopsis confluens</name>
    <dbReference type="NCBI Taxonomy" id="2823264"/>
    <lineage>
        <taxon>Eukaryota</taxon>
        <taxon>Fungi</taxon>
        <taxon>Dikarya</taxon>
        <taxon>Basidiomycota</taxon>
        <taxon>Agaricomycotina</taxon>
        <taxon>Agaricomycetes</taxon>
        <taxon>Agaricomycetidae</taxon>
        <taxon>Agaricales</taxon>
        <taxon>Marasmiineae</taxon>
        <taxon>Omphalotaceae</taxon>
        <taxon>Collybiopsis</taxon>
    </lineage>
</organism>
<dbReference type="Proteomes" id="UP000518752">
    <property type="component" value="Unassembled WGS sequence"/>
</dbReference>
<accession>A0A8H5D4N4</accession>
<dbReference type="SUPFAM" id="SSF53335">
    <property type="entry name" value="S-adenosyl-L-methionine-dependent methyltransferases"/>
    <property type="match status" value="1"/>
</dbReference>
<name>A0A8H5D4N4_9AGAR</name>
<protein>
    <recommendedName>
        <fullName evidence="3">Methyltransferase type 11 domain-containing protein</fullName>
    </recommendedName>
</protein>
<gene>
    <name evidence="1" type="ORF">D9757_011850</name>
</gene>
<dbReference type="OrthoDB" id="184880at2759"/>
<evidence type="ECO:0000313" key="2">
    <source>
        <dbReference type="Proteomes" id="UP000518752"/>
    </source>
</evidence>